<organism evidence="1 2">
    <name type="scientific">Leptospira noguchii str. 2007001578</name>
    <dbReference type="NCBI Taxonomy" id="1049974"/>
    <lineage>
        <taxon>Bacteria</taxon>
        <taxon>Pseudomonadati</taxon>
        <taxon>Spirochaetota</taxon>
        <taxon>Spirochaetia</taxon>
        <taxon>Leptospirales</taxon>
        <taxon>Leptospiraceae</taxon>
        <taxon>Leptospira</taxon>
    </lineage>
</organism>
<gene>
    <name evidence="1" type="ORF">LEP1GSC035_4354</name>
</gene>
<reference evidence="1 2" key="1">
    <citation type="submission" date="2013-01" db="EMBL/GenBank/DDBJ databases">
        <authorList>
            <person name="Harkins D.M."/>
            <person name="Durkin A.S."/>
            <person name="Brinkac L.M."/>
            <person name="Haft D.H."/>
            <person name="Selengut J.D."/>
            <person name="Sanka R."/>
            <person name="DePew J."/>
            <person name="Purushe J."/>
            <person name="Whelen A.C."/>
            <person name="Vinetz J.M."/>
            <person name="Sutton G.G."/>
            <person name="Nierman W.C."/>
            <person name="Fouts D.E."/>
        </authorList>
    </citation>
    <scope>NUCLEOTIDE SEQUENCE [LARGE SCALE GENOMIC DNA]</scope>
    <source>
        <strain evidence="1 2">2007001578</strain>
    </source>
</reference>
<proteinExistence type="predicted"/>
<accession>A0ABN0IVX4</accession>
<evidence type="ECO:0000313" key="1">
    <source>
        <dbReference type="EMBL" id="EMM98775.1"/>
    </source>
</evidence>
<dbReference type="Proteomes" id="UP000012099">
    <property type="component" value="Unassembled WGS sequence"/>
</dbReference>
<sequence>MSNSILIDAKSQRIQFCYKIFINSFKKRWNIAFCEFSLTHYKSSSKRMSYNCEV</sequence>
<dbReference type="EMBL" id="AHMH02000143">
    <property type="protein sequence ID" value="EMM98775.1"/>
    <property type="molecule type" value="Genomic_DNA"/>
</dbReference>
<keyword evidence="2" id="KW-1185">Reference proteome</keyword>
<name>A0ABN0IVX4_9LEPT</name>
<evidence type="ECO:0000313" key="2">
    <source>
        <dbReference type="Proteomes" id="UP000012099"/>
    </source>
</evidence>
<comment type="caution">
    <text evidence="1">The sequence shown here is derived from an EMBL/GenBank/DDBJ whole genome shotgun (WGS) entry which is preliminary data.</text>
</comment>
<protein>
    <submittedName>
        <fullName evidence="1">Uncharacterized protein</fullName>
    </submittedName>
</protein>